<dbReference type="GO" id="GO:0007015">
    <property type="term" value="P:actin filament organization"/>
    <property type="evidence" value="ECO:0007669"/>
    <property type="project" value="InterPro"/>
</dbReference>
<dbReference type="PANTHER" id="PTHR15435">
    <property type="entry name" value="KICSTOR COMPLEX PROTEIN KAPTIN"/>
    <property type="match status" value="1"/>
</dbReference>
<evidence type="ECO:0000313" key="2">
    <source>
        <dbReference type="Proteomes" id="UP001162162"/>
    </source>
</evidence>
<name>A0AAV8XV65_9CUCU</name>
<keyword evidence="2" id="KW-1185">Reference proteome</keyword>
<dbReference type="InterPro" id="IPR029982">
    <property type="entry name" value="Kptn"/>
</dbReference>
<evidence type="ECO:0008006" key="3">
    <source>
        <dbReference type="Google" id="ProtNLM"/>
    </source>
</evidence>
<accession>A0AAV8XV65</accession>
<dbReference type="EMBL" id="JAPWTK010000318">
    <property type="protein sequence ID" value="KAJ8942623.1"/>
    <property type="molecule type" value="Genomic_DNA"/>
</dbReference>
<comment type="caution">
    <text evidence="1">The sequence shown here is derived from an EMBL/GenBank/DDBJ whole genome shotgun (WGS) entry which is preliminary data.</text>
</comment>
<dbReference type="GO" id="GO:0030027">
    <property type="term" value="C:lamellipodium"/>
    <property type="evidence" value="ECO:0007669"/>
    <property type="project" value="TreeGrafter"/>
</dbReference>
<dbReference type="GO" id="GO:0034198">
    <property type="term" value="P:cellular response to amino acid starvation"/>
    <property type="evidence" value="ECO:0007669"/>
    <property type="project" value="TreeGrafter"/>
</dbReference>
<proteinExistence type="predicted"/>
<dbReference type="AlphaFoldDB" id="A0AAV8XV65"/>
<dbReference type="PANTHER" id="PTHR15435:SF2">
    <property type="entry name" value="KICSTOR COMPLEX PROTEIN KAPTIN"/>
    <property type="match status" value="1"/>
</dbReference>
<evidence type="ECO:0000313" key="1">
    <source>
        <dbReference type="EMBL" id="KAJ8942623.1"/>
    </source>
</evidence>
<reference evidence="1" key="1">
    <citation type="journal article" date="2023" name="Insect Mol. Biol.">
        <title>Genome sequencing provides insights into the evolution of gene families encoding plant cell wall-degrading enzymes in longhorned beetles.</title>
        <authorList>
            <person name="Shin N.R."/>
            <person name="Okamura Y."/>
            <person name="Kirsch R."/>
            <person name="Pauchet Y."/>
        </authorList>
    </citation>
    <scope>NUCLEOTIDE SEQUENCE</scope>
    <source>
        <strain evidence="1">AMC_N1</strain>
    </source>
</reference>
<dbReference type="GO" id="GO:0051015">
    <property type="term" value="F:actin filament binding"/>
    <property type="evidence" value="ECO:0007669"/>
    <property type="project" value="TreeGrafter"/>
</dbReference>
<dbReference type="GO" id="GO:0015629">
    <property type="term" value="C:actin cytoskeleton"/>
    <property type="evidence" value="ECO:0007669"/>
    <property type="project" value="InterPro"/>
</dbReference>
<sequence length="432" mass="49439">MEQFKDAHYFYIPSQGNIYTMTDLKLANGTTKLLVASLKREIFCFEYQESSTGLLVPTTKEVSFTYIPNGAEIISLDAFNKSATKNEFVIGITIIKNSNDSDTLETYLNIYSEWEENEDFNIENIAQNCLNVELNFIPYKLLHTYLVTWQGDSIRSKEVVFILSGSDLQVHVYREHSSDHVYKEIENKDYFPEFIKTPSPVVWIDVYYNSDYTERLTSFACECGYMKLLRIDTRTNKIIYNFSTRFGNYISRVHIFPEPDVPSNFLLETRGLTKCLGNADEASDTKNTNKKLNLIVINTILPAVIFHDVIEYGLTNYATLPRHDTTSILSCCELADIDFDGEKEVLIGTSAEEIMLLKRDKERGWCLEELKKMAAPILGIKYIDISGDGVKELVVLSMKGVHVLQHDFTCLQEVLDSKIQSLTLPNIEELKL</sequence>
<gene>
    <name evidence="1" type="ORF">NQ318_013336</name>
</gene>
<organism evidence="1 2">
    <name type="scientific">Aromia moschata</name>
    <dbReference type="NCBI Taxonomy" id="1265417"/>
    <lineage>
        <taxon>Eukaryota</taxon>
        <taxon>Metazoa</taxon>
        <taxon>Ecdysozoa</taxon>
        <taxon>Arthropoda</taxon>
        <taxon>Hexapoda</taxon>
        <taxon>Insecta</taxon>
        <taxon>Pterygota</taxon>
        <taxon>Neoptera</taxon>
        <taxon>Endopterygota</taxon>
        <taxon>Coleoptera</taxon>
        <taxon>Polyphaga</taxon>
        <taxon>Cucujiformia</taxon>
        <taxon>Chrysomeloidea</taxon>
        <taxon>Cerambycidae</taxon>
        <taxon>Cerambycinae</taxon>
        <taxon>Callichromatini</taxon>
        <taxon>Aromia</taxon>
    </lineage>
</organism>
<dbReference type="Proteomes" id="UP001162162">
    <property type="component" value="Unassembled WGS sequence"/>
</dbReference>
<dbReference type="GO" id="GO:1904262">
    <property type="term" value="P:negative regulation of TORC1 signaling"/>
    <property type="evidence" value="ECO:0007669"/>
    <property type="project" value="TreeGrafter"/>
</dbReference>
<protein>
    <recommendedName>
        <fullName evidence="3">KICSTOR complex protein kaptin-like</fullName>
    </recommendedName>
</protein>